<keyword evidence="2" id="KW-1185">Reference proteome</keyword>
<dbReference type="AlphaFoldDB" id="A0A4Y2B9G8"/>
<proteinExistence type="predicted"/>
<protein>
    <submittedName>
        <fullName evidence="1">Uncharacterized protein</fullName>
    </submittedName>
</protein>
<dbReference type="Proteomes" id="UP000499080">
    <property type="component" value="Unassembled WGS sequence"/>
</dbReference>
<dbReference type="EMBL" id="BGPR01000057">
    <property type="protein sequence ID" value="GBL88049.1"/>
    <property type="molecule type" value="Genomic_DNA"/>
</dbReference>
<reference evidence="1 2" key="1">
    <citation type="journal article" date="2019" name="Sci. Rep.">
        <title>Orb-weaving spider Araneus ventricosus genome elucidates the spidroin gene catalogue.</title>
        <authorList>
            <person name="Kono N."/>
            <person name="Nakamura H."/>
            <person name="Ohtoshi R."/>
            <person name="Moran D.A.P."/>
            <person name="Shinohara A."/>
            <person name="Yoshida Y."/>
            <person name="Fujiwara M."/>
            <person name="Mori M."/>
            <person name="Tomita M."/>
            <person name="Arakawa K."/>
        </authorList>
    </citation>
    <scope>NUCLEOTIDE SEQUENCE [LARGE SCALE GENOMIC DNA]</scope>
</reference>
<evidence type="ECO:0000313" key="2">
    <source>
        <dbReference type="Proteomes" id="UP000499080"/>
    </source>
</evidence>
<sequence>MIITPILTSYDLILHAVLTKKRPLCQITPFAHATTHLTFTISQKAQHNETRDNPNTHFSALEMQKFRRKVKKSLQTHLLDSLRSQLEEPTDRESN</sequence>
<accession>A0A4Y2B9G8</accession>
<comment type="caution">
    <text evidence="1">The sequence shown here is derived from an EMBL/GenBank/DDBJ whole genome shotgun (WGS) entry which is preliminary data.</text>
</comment>
<dbReference type="OrthoDB" id="10427962at2759"/>
<name>A0A4Y2B9G8_ARAVE</name>
<organism evidence="1 2">
    <name type="scientific">Araneus ventricosus</name>
    <name type="common">Orbweaver spider</name>
    <name type="synonym">Epeira ventricosa</name>
    <dbReference type="NCBI Taxonomy" id="182803"/>
    <lineage>
        <taxon>Eukaryota</taxon>
        <taxon>Metazoa</taxon>
        <taxon>Ecdysozoa</taxon>
        <taxon>Arthropoda</taxon>
        <taxon>Chelicerata</taxon>
        <taxon>Arachnida</taxon>
        <taxon>Araneae</taxon>
        <taxon>Araneomorphae</taxon>
        <taxon>Entelegynae</taxon>
        <taxon>Araneoidea</taxon>
        <taxon>Araneidae</taxon>
        <taxon>Araneus</taxon>
    </lineage>
</organism>
<evidence type="ECO:0000313" key="1">
    <source>
        <dbReference type="EMBL" id="GBL88049.1"/>
    </source>
</evidence>
<gene>
    <name evidence="1" type="ORF">AVEN_133707_1</name>
</gene>